<reference evidence="5 6" key="1">
    <citation type="journal article" date="2016" name="Nat. Commun.">
        <title>Thousands of microbial genomes shed light on interconnected biogeochemical processes in an aquifer system.</title>
        <authorList>
            <person name="Anantharaman K."/>
            <person name="Brown C.T."/>
            <person name="Hug L.A."/>
            <person name="Sharon I."/>
            <person name="Castelle C.J."/>
            <person name="Probst A.J."/>
            <person name="Thomas B.C."/>
            <person name="Singh A."/>
            <person name="Wilkins M.J."/>
            <person name="Karaoz U."/>
            <person name="Brodie E.L."/>
            <person name="Williams K.H."/>
            <person name="Hubbard S.S."/>
            <person name="Banfield J.F."/>
        </authorList>
    </citation>
    <scope>NUCLEOTIDE SEQUENCE [LARGE SCALE GENOMIC DNA]</scope>
</reference>
<dbReference type="SMART" id="SM00228">
    <property type="entry name" value="PDZ"/>
    <property type="match status" value="1"/>
</dbReference>
<dbReference type="GO" id="GO:0006508">
    <property type="term" value="P:proteolysis"/>
    <property type="evidence" value="ECO:0007669"/>
    <property type="project" value="UniProtKB-KW"/>
</dbReference>
<keyword evidence="2" id="KW-0378">Hydrolase</keyword>
<organism evidence="5 6">
    <name type="scientific">Candidatus Solincola sediminis</name>
    <dbReference type="NCBI Taxonomy" id="1797199"/>
    <lineage>
        <taxon>Bacteria</taxon>
        <taxon>Bacillati</taxon>
        <taxon>Actinomycetota</taxon>
        <taxon>Candidatus Geothermincolia</taxon>
        <taxon>Candidatus Geothermincolales</taxon>
        <taxon>Candidatus Geothermincolaceae</taxon>
        <taxon>Candidatus Solincola</taxon>
    </lineage>
</organism>
<dbReference type="Gene3D" id="2.30.42.10">
    <property type="match status" value="1"/>
</dbReference>
<dbReference type="InterPro" id="IPR001478">
    <property type="entry name" value="PDZ"/>
</dbReference>
<proteinExistence type="predicted"/>
<dbReference type="PANTHER" id="PTHR43343:SF3">
    <property type="entry name" value="PROTEASE DO-LIKE 8, CHLOROPLASTIC"/>
    <property type="match status" value="1"/>
</dbReference>
<dbReference type="AlphaFoldDB" id="A0A1F2WKX2"/>
<accession>A0A1F2WKX2</accession>
<evidence type="ECO:0000256" key="3">
    <source>
        <dbReference type="SAM" id="Phobius"/>
    </source>
</evidence>
<feature type="transmembrane region" description="Helical" evidence="3">
    <location>
        <begin position="24"/>
        <end position="47"/>
    </location>
</feature>
<dbReference type="PRINTS" id="PR00834">
    <property type="entry name" value="PROTEASES2C"/>
</dbReference>
<keyword evidence="3" id="KW-0812">Transmembrane</keyword>
<evidence type="ECO:0000313" key="5">
    <source>
        <dbReference type="EMBL" id="OFW57499.1"/>
    </source>
</evidence>
<dbReference type="Proteomes" id="UP000177876">
    <property type="component" value="Unassembled WGS sequence"/>
</dbReference>
<protein>
    <recommendedName>
        <fullName evidence="4">PDZ domain-containing protein</fullName>
    </recommendedName>
</protein>
<sequence>MNGKQIPPQPPFLPLPNRQSPGKIIFLAIVAGIVAAVAMMFLLPTILGANPIDVLTNKQHNQPVQEIRTVQERVTQGGQEAVVQAAGKILPSVVNIEVQLNTLGGGIGSGLIYRSDGYIVTNNHVVEDASSTKVSLRDGKTFDARLVGRDPDTDIAVIKIDDSDLPAATLGISGDLVVGELAVACGSPEGFESSVTSGIISALNRNVSGGQGSPLINVIQTDAAINPGNSGGPLVNSVGDVIGINTAIVSQSGGNEGIGFAIPIDDAKPVIDQLIDKGFVVHAWLGVSGSTLDPDTANRYKLPIDKGAIIRSVQANAPAAKAGLESGDIIIAVDGTVIASMDQLVAELRKRGVGDTVSIEYYRGTDKKQTQATLEEKPSNL</sequence>
<dbReference type="InterPro" id="IPR036034">
    <property type="entry name" value="PDZ_sf"/>
</dbReference>
<dbReference type="SUPFAM" id="SSF50156">
    <property type="entry name" value="PDZ domain-like"/>
    <property type="match status" value="1"/>
</dbReference>
<dbReference type="InterPro" id="IPR009003">
    <property type="entry name" value="Peptidase_S1_PA"/>
</dbReference>
<evidence type="ECO:0000256" key="1">
    <source>
        <dbReference type="ARBA" id="ARBA00022670"/>
    </source>
</evidence>
<gene>
    <name evidence="5" type="ORF">A2Y75_00960</name>
</gene>
<keyword evidence="1" id="KW-0645">Protease</keyword>
<dbReference type="CDD" id="cd06779">
    <property type="entry name" value="cpPDZ_Deg_HtrA-like"/>
    <property type="match status" value="1"/>
</dbReference>
<dbReference type="PANTHER" id="PTHR43343">
    <property type="entry name" value="PEPTIDASE S12"/>
    <property type="match status" value="1"/>
</dbReference>
<keyword evidence="3" id="KW-0472">Membrane</keyword>
<evidence type="ECO:0000256" key="2">
    <source>
        <dbReference type="ARBA" id="ARBA00022801"/>
    </source>
</evidence>
<feature type="domain" description="PDZ" evidence="4">
    <location>
        <begin position="285"/>
        <end position="365"/>
    </location>
</feature>
<dbReference type="Gene3D" id="2.40.10.120">
    <property type="match status" value="1"/>
</dbReference>
<comment type="caution">
    <text evidence="5">The sequence shown here is derived from an EMBL/GenBank/DDBJ whole genome shotgun (WGS) entry which is preliminary data.</text>
</comment>
<dbReference type="PROSITE" id="PS50106">
    <property type="entry name" value="PDZ"/>
    <property type="match status" value="1"/>
</dbReference>
<dbReference type="Pfam" id="PF13180">
    <property type="entry name" value="PDZ_2"/>
    <property type="match status" value="1"/>
</dbReference>
<dbReference type="EMBL" id="MELK01000033">
    <property type="protein sequence ID" value="OFW57499.1"/>
    <property type="molecule type" value="Genomic_DNA"/>
</dbReference>
<dbReference type="InterPro" id="IPR051201">
    <property type="entry name" value="Chloro_Bact_Ser_Proteases"/>
</dbReference>
<dbReference type="STRING" id="1797197.A2Y75_00960"/>
<dbReference type="InterPro" id="IPR001940">
    <property type="entry name" value="Peptidase_S1C"/>
</dbReference>
<evidence type="ECO:0000259" key="4">
    <source>
        <dbReference type="PROSITE" id="PS50106"/>
    </source>
</evidence>
<evidence type="ECO:0000313" key="6">
    <source>
        <dbReference type="Proteomes" id="UP000177876"/>
    </source>
</evidence>
<dbReference type="GO" id="GO:0004252">
    <property type="term" value="F:serine-type endopeptidase activity"/>
    <property type="evidence" value="ECO:0007669"/>
    <property type="project" value="InterPro"/>
</dbReference>
<dbReference type="SUPFAM" id="SSF50494">
    <property type="entry name" value="Trypsin-like serine proteases"/>
    <property type="match status" value="1"/>
</dbReference>
<dbReference type="Pfam" id="PF13365">
    <property type="entry name" value="Trypsin_2"/>
    <property type="match status" value="1"/>
</dbReference>
<keyword evidence="3" id="KW-1133">Transmembrane helix</keyword>
<name>A0A1F2WKX2_9ACTN</name>